<evidence type="ECO:0000313" key="3">
    <source>
        <dbReference type="Proteomes" id="UP000321393"/>
    </source>
</evidence>
<evidence type="ECO:0000256" key="1">
    <source>
        <dbReference type="SAM" id="MobiDB-lite"/>
    </source>
</evidence>
<name>A0A5A7U2F0_CUCMM</name>
<gene>
    <name evidence="2" type="ORF">E6C27_scaffold133G001090</name>
</gene>
<evidence type="ECO:0000313" key="2">
    <source>
        <dbReference type="EMBL" id="KAA0047845.1"/>
    </source>
</evidence>
<feature type="region of interest" description="Disordered" evidence="1">
    <location>
        <begin position="1"/>
        <end position="24"/>
    </location>
</feature>
<protein>
    <submittedName>
        <fullName evidence="2">Uncharacterized protein</fullName>
    </submittedName>
</protein>
<organism evidence="2 3">
    <name type="scientific">Cucumis melo var. makuwa</name>
    <name type="common">Oriental melon</name>
    <dbReference type="NCBI Taxonomy" id="1194695"/>
    <lineage>
        <taxon>Eukaryota</taxon>
        <taxon>Viridiplantae</taxon>
        <taxon>Streptophyta</taxon>
        <taxon>Embryophyta</taxon>
        <taxon>Tracheophyta</taxon>
        <taxon>Spermatophyta</taxon>
        <taxon>Magnoliopsida</taxon>
        <taxon>eudicotyledons</taxon>
        <taxon>Gunneridae</taxon>
        <taxon>Pentapetalae</taxon>
        <taxon>rosids</taxon>
        <taxon>fabids</taxon>
        <taxon>Cucurbitales</taxon>
        <taxon>Cucurbitaceae</taxon>
        <taxon>Benincaseae</taxon>
        <taxon>Cucumis</taxon>
    </lineage>
</organism>
<dbReference type="AlphaFoldDB" id="A0A5A7U2F0"/>
<feature type="compositionally biased region" description="Polar residues" evidence="1">
    <location>
        <begin position="10"/>
        <end position="24"/>
    </location>
</feature>
<reference evidence="2 3" key="1">
    <citation type="submission" date="2019-08" db="EMBL/GenBank/DDBJ databases">
        <title>Draft genome sequences of two oriental melons (Cucumis melo L. var makuwa).</title>
        <authorList>
            <person name="Kwon S.-Y."/>
        </authorList>
    </citation>
    <scope>NUCLEOTIDE SEQUENCE [LARGE SCALE GENOMIC DNA]</scope>
    <source>
        <strain evidence="3">cv. SW 3</strain>
        <tissue evidence="2">Leaf</tissue>
    </source>
</reference>
<proteinExistence type="predicted"/>
<sequence>MKWKERVNPIENQNNKGVATNQNAQEQNPTYLAHYMDKPIRSYASQNLYDFNPCITYPTFGENSSSVYATQQVAEIDFVGCGHPHSTDACPLNTKTIAYVKMILTPTLTMQVGETILTSVGKDWVRVTKGDKVVKNIIMVRFSVIAKDIMKNHTTQCPNVNKPPPLLHPYHLWNLFFVSISRGMMYFCRVKPF</sequence>
<comment type="caution">
    <text evidence="2">The sequence shown here is derived from an EMBL/GenBank/DDBJ whole genome shotgun (WGS) entry which is preliminary data.</text>
</comment>
<accession>A0A5A7U2F0</accession>
<dbReference type="EMBL" id="SSTE01013041">
    <property type="protein sequence ID" value="KAA0047845.1"/>
    <property type="molecule type" value="Genomic_DNA"/>
</dbReference>
<dbReference type="Proteomes" id="UP000321393">
    <property type="component" value="Unassembled WGS sequence"/>
</dbReference>